<dbReference type="AlphaFoldDB" id="A0A135IBX8"/>
<feature type="transmembrane region" description="Helical" evidence="9">
    <location>
        <begin position="95"/>
        <end position="112"/>
    </location>
</feature>
<keyword evidence="6 9" id="KW-1133">Transmembrane helix</keyword>
<dbReference type="Pfam" id="PF04290">
    <property type="entry name" value="DctQ"/>
    <property type="match status" value="1"/>
</dbReference>
<gene>
    <name evidence="11" type="ORF">ATN88_04045</name>
</gene>
<keyword evidence="5 9" id="KW-0812">Transmembrane</keyword>
<feature type="transmembrane region" description="Helical" evidence="9">
    <location>
        <begin position="136"/>
        <end position="158"/>
    </location>
</feature>
<reference evidence="11 12" key="1">
    <citation type="submission" date="2015-11" db="EMBL/GenBank/DDBJ databases">
        <title>Genomic Taxonomy of the Vibrionaceae.</title>
        <authorList>
            <person name="Gomez-Gil B."/>
            <person name="Enciso-Ibarra J."/>
        </authorList>
    </citation>
    <scope>NUCLEOTIDE SEQUENCE [LARGE SCALE GENOMIC DNA]</scope>
    <source>
        <strain evidence="11 12">CAIM 912</strain>
    </source>
</reference>
<feature type="transmembrane region" description="Helical" evidence="9">
    <location>
        <begin position="48"/>
        <end position="68"/>
    </location>
</feature>
<keyword evidence="2 9" id="KW-0813">Transport</keyword>
<evidence type="ECO:0000256" key="4">
    <source>
        <dbReference type="ARBA" id="ARBA00022519"/>
    </source>
</evidence>
<feature type="transmembrane region" description="Helical" evidence="9">
    <location>
        <begin position="21"/>
        <end position="42"/>
    </location>
</feature>
<evidence type="ECO:0000256" key="1">
    <source>
        <dbReference type="ARBA" id="ARBA00004429"/>
    </source>
</evidence>
<dbReference type="PANTHER" id="PTHR35011">
    <property type="entry name" value="2,3-DIKETO-L-GULONATE TRAP TRANSPORTER SMALL PERMEASE PROTEIN YIAM"/>
    <property type="match status" value="1"/>
</dbReference>
<evidence type="ECO:0000256" key="5">
    <source>
        <dbReference type="ARBA" id="ARBA00022692"/>
    </source>
</evidence>
<comment type="function">
    <text evidence="9">Part of the tripartite ATP-independent periplasmic (TRAP) transport system.</text>
</comment>
<comment type="subcellular location">
    <subcellularLocation>
        <location evidence="1 9">Cell inner membrane</location>
        <topology evidence="1 9">Multi-pass membrane protein</topology>
    </subcellularLocation>
</comment>
<evidence type="ECO:0000313" key="12">
    <source>
        <dbReference type="Proteomes" id="UP000070529"/>
    </source>
</evidence>
<keyword evidence="7 9" id="KW-0472">Membrane</keyword>
<keyword evidence="12" id="KW-1185">Reference proteome</keyword>
<dbReference type="Proteomes" id="UP000070529">
    <property type="component" value="Unassembled WGS sequence"/>
</dbReference>
<proteinExistence type="inferred from homology"/>
<dbReference type="GO" id="GO:0005886">
    <property type="term" value="C:plasma membrane"/>
    <property type="evidence" value="ECO:0007669"/>
    <property type="project" value="UniProtKB-SubCell"/>
</dbReference>
<organism evidence="11 12">
    <name type="scientific">Enterovibrio coralii</name>
    <dbReference type="NCBI Taxonomy" id="294935"/>
    <lineage>
        <taxon>Bacteria</taxon>
        <taxon>Pseudomonadati</taxon>
        <taxon>Pseudomonadota</taxon>
        <taxon>Gammaproteobacteria</taxon>
        <taxon>Vibrionales</taxon>
        <taxon>Vibrionaceae</taxon>
        <taxon>Enterovibrio</taxon>
    </lineage>
</organism>
<protein>
    <recommendedName>
        <fullName evidence="9">TRAP transporter small permease protein</fullName>
    </recommendedName>
</protein>
<dbReference type="STRING" id="294935.ATN88_04045"/>
<evidence type="ECO:0000259" key="10">
    <source>
        <dbReference type="Pfam" id="PF04290"/>
    </source>
</evidence>
<evidence type="ECO:0000256" key="2">
    <source>
        <dbReference type="ARBA" id="ARBA00022448"/>
    </source>
</evidence>
<dbReference type="EMBL" id="LNTY01000006">
    <property type="protein sequence ID" value="KXF82939.1"/>
    <property type="molecule type" value="Genomic_DNA"/>
</dbReference>
<evidence type="ECO:0000256" key="9">
    <source>
        <dbReference type="RuleBase" id="RU369079"/>
    </source>
</evidence>
<comment type="similarity">
    <text evidence="8 9">Belongs to the TRAP transporter small permease family.</text>
</comment>
<dbReference type="PANTHER" id="PTHR35011:SF4">
    <property type="entry name" value="SLL1102 PROTEIN"/>
    <property type="match status" value="1"/>
</dbReference>
<evidence type="ECO:0000256" key="7">
    <source>
        <dbReference type="ARBA" id="ARBA00023136"/>
    </source>
</evidence>
<sequence>MNGIKFADVASKISVFIGKTCGIFYATAIILAVNEVIARYVFDAPTSWSLEIIMALCGSTWLLSAGAVTQQQRHITVTVMELVVSKATWRWMQRLALAISMLAVAGLIWAAWDPAMHAATYIERSGSAFNPPLPTYFKVLLLVAACLFFVQLAANLVLSFSNEEEAV</sequence>
<dbReference type="RefSeq" id="WP_067410087.1">
    <property type="nucleotide sequence ID" value="NZ_LNTY01000006.1"/>
</dbReference>
<evidence type="ECO:0000313" key="11">
    <source>
        <dbReference type="EMBL" id="KXF82939.1"/>
    </source>
</evidence>
<evidence type="ECO:0000256" key="6">
    <source>
        <dbReference type="ARBA" id="ARBA00022989"/>
    </source>
</evidence>
<comment type="caution">
    <text evidence="11">The sequence shown here is derived from an EMBL/GenBank/DDBJ whole genome shotgun (WGS) entry which is preliminary data.</text>
</comment>
<dbReference type="OrthoDB" id="8559033at2"/>
<evidence type="ECO:0000256" key="8">
    <source>
        <dbReference type="ARBA" id="ARBA00038436"/>
    </source>
</evidence>
<feature type="domain" description="Tripartite ATP-independent periplasmic transporters DctQ component" evidence="10">
    <location>
        <begin position="30"/>
        <end position="160"/>
    </location>
</feature>
<keyword evidence="3" id="KW-1003">Cell membrane</keyword>
<name>A0A135IBX8_9GAMM</name>
<accession>A0A135IBX8</accession>
<evidence type="ECO:0000256" key="3">
    <source>
        <dbReference type="ARBA" id="ARBA00022475"/>
    </source>
</evidence>
<dbReference type="GO" id="GO:0022857">
    <property type="term" value="F:transmembrane transporter activity"/>
    <property type="evidence" value="ECO:0007669"/>
    <property type="project" value="UniProtKB-UniRule"/>
</dbReference>
<dbReference type="InterPro" id="IPR055348">
    <property type="entry name" value="DctQ"/>
</dbReference>
<comment type="subunit">
    <text evidence="9">The complex comprises the extracytoplasmic solute receptor protein and the two transmembrane proteins.</text>
</comment>
<keyword evidence="4 9" id="KW-0997">Cell inner membrane</keyword>
<dbReference type="InterPro" id="IPR007387">
    <property type="entry name" value="TRAP_DctQ"/>
</dbReference>